<dbReference type="GO" id="GO:0030425">
    <property type="term" value="C:dendrite"/>
    <property type="evidence" value="ECO:0007669"/>
    <property type="project" value="TreeGrafter"/>
</dbReference>
<feature type="transmembrane region" description="Helical" evidence="8">
    <location>
        <begin position="152"/>
        <end position="172"/>
    </location>
</feature>
<dbReference type="PANTHER" id="PTHR21143">
    <property type="entry name" value="INVERTEBRATE GUSTATORY RECEPTOR"/>
    <property type="match status" value="1"/>
</dbReference>
<evidence type="ECO:0000256" key="5">
    <source>
        <dbReference type="ARBA" id="ARBA00023136"/>
    </source>
</evidence>
<dbReference type="PANTHER" id="PTHR21143:SF133">
    <property type="entry name" value="GUSTATORY AND PHEROMONE RECEPTOR 32A-RELATED"/>
    <property type="match status" value="1"/>
</dbReference>
<reference evidence="9 10" key="1">
    <citation type="submission" date="2017-03" db="EMBL/GenBank/DDBJ databases">
        <title>Genome of the blue death feigning beetle - Asbolus verrucosus.</title>
        <authorList>
            <person name="Rider S.D."/>
        </authorList>
    </citation>
    <scope>NUCLEOTIDE SEQUENCE [LARGE SCALE GENOMIC DNA]</scope>
    <source>
        <strain evidence="9">Butters</strain>
        <tissue evidence="9">Head and leg muscle</tissue>
    </source>
</reference>
<gene>
    <name evidence="9" type="ORF">BDFB_014084</name>
</gene>
<evidence type="ECO:0000256" key="8">
    <source>
        <dbReference type="SAM" id="Phobius"/>
    </source>
</evidence>
<dbReference type="GO" id="GO:0050909">
    <property type="term" value="P:sensory perception of taste"/>
    <property type="evidence" value="ECO:0007669"/>
    <property type="project" value="InterPro"/>
</dbReference>
<organism evidence="9 10">
    <name type="scientific">Asbolus verrucosus</name>
    <name type="common">Desert ironclad beetle</name>
    <dbReference type="NCBI Taxonomy" id="1661398"/>
    <lineage>
        <taxon>Eukaryota</taxon>
        <taxon>Metazoa</taxon>
        <taxon>Ecdysozoa</taxon>
        <taxon>Arthropoda</taxon>
        <taxon>Hexapoda</taxon>
        <taxon>Insecta</taxon>
        <taxon>Pterygota</taxon>
        <taxon>Neoptera</taxon>
        <taxon>Endopterygota</taxon>
        <taxon>Coleoptera</taxon>
        <taxon>Polyphaga</taxon>
        <taxon>Cucujiformia</taxon>
        <taxon>Tenebrionidae</taxon>
        <taxon>Pimeliinae</taxon>
        <taxon>Asbolus</taxon>
    </lineage>
</organism>
<accession>A0A482VLT7</accession>
<dbReference type="GO" id="GO:0005886">
    <property type="term" value="C:plasma membrane"/>
    <property type="evidence" value="ECO:0007669"/>
    <property type="project" value="UniProtKB-SubCell"/>
</dbReference>
<keyword evidence="5 8" id="KW-0472">Membrane</keyword>
<proteinExistence type="predicted"/>
<keyword evidence="6" id="KW-0675">Receptor</keyword>
<dbReference type="InterPro" id="IPR013604">
    <property type="entry name" value="7TM_chemorcpt"/>
</dbReference>
<dbReference type="EMBL" id="QDEB01088529">
    <property type="protein sequence ID" value="RZC33467.1"/>
    <property type="molecule type" value="Genomic_DNA"/>
</dbReference>
<evidence type="ECO:0000256" key="6">
    <source>
        <dbReference type="ARBA" id="ARBA00023170"/>
    </source>
</evidence>
<dbReference type="Pfam" id="PF08395">
    <property type="entry name" value="7tm_7"/>
    <property type="match status" value="1"/>
</dbReference>
<keyword evidence="2" id="KW-1003">Cell membrane</keyword>
<evidence type="ECO:0000256" key="2">
    <source>
        <dbReference type="ARBA" id="ARBA00022475"/>
    </source>
</evidence>
<comment type="subcellular location">
    <subcellularLocation>
        <location evidence="1">Cell membrane</location>
        <topology evidence="1">Multi-pass membrane protein</topology>
    </subcellularLocation>
</comment>
<dbReference type="GO" id="GO:0007635">
    <property type="term" value="P:chemosensory behavior"/>
    <property type="evidence" value="ECO:0007669"/>
    <property type="project" value="TreeGrafter"/>
</dbReference>
<evidence type="ECO:0000313" key="9">
    <source>
        <dbReference type="EMBL" id="RZC33467.1"/>
    </source>
</evidence>
<evidence type="ECO:0000256" key="1">
    <source>
        <dbReference type="ARBA" id="ARBA00004651"/>
    </source>
</evidence>
<keyword evidence="7" id="KW-0807">Transducer</keyword>
<sequence length="174" mass="21002">MLKEEEITFNMLRIQELSHLHYNLVNLTLKINELFGITTIVAMVVWFGYAIDTMYLSVYFTFHKMTDDTFILYTFYIVYLLFHFSWLFIMVAMFSRTREKANETATYIHNIWNKYALNEEVDRRVRHLQLISVRLLNTKLNFTAKDFFNLDWTFFHTMVAAITTYLVILIQFNI</sequence>
<protein>
    <submittedName>
        <fullName evidence="9">7tm 7 domain containing protein</fullName>
    </submittedName>
</protein>
<dbReference type="OrthoDB" id="6425201at2759"/>
<keyword evidence="10" id="KW-1185">Reference proteome</keyword>
<dbReference type="GO" id="GO:0043025">
    <property type="term" value="C:neuronal cell body"/>
    <property type="evidence" value="ECO:0007669"/>
    <property type="project" value="TreeGrafter"/>
</dbReference>
<evidence type="ECO:0000313" key="10">
    <source>
        <dbReference type="Proteomes" id="UP000292052"/>
    </source>
</evidence>
<dbReference type="AlphaFoldDB" id="A0A482VLT7"/>
<dbReference type="GO" id="GO:0007165">
    <property type="term" value="P:signal transduction"/>
    <property type="evidence" value="ECO:0007669"/>
    <property type="project" value="UniProtKB-KW"/>
</dbReference>
<evidence type="ECO:0000256" key="7">
    <source>
        <dbReference type="ARBA" id="ARBA00023224"/>
    </source>
</evidence>
<comment type="caution">
    <text evidence="9">The sequence shown here is derived from an EMBL/GenBank/DDBJ whole genome shotgun (WGS) entry which is preliminary data.</text>
</comment>
<dbReference type="GO" id="GO:0030424">
    <property type="term" value="C:axon"/>
    <property type="evidence" value="ECO:0007669"/>
    <property type="project" value="TreeGrafter"/>
</dbReference>
<evidence type="ECO:0000256" key="4">
    <source>
        <dbReference type="ARBA" id="ARBA00022989"/>
    </source>
</evidence>
<keyword evidence="3 8" id="KW-0812">Transmembrane</keyword>
<feature type="transmembrane region" description="Helical" evidence="8">
    <location>
        <begin position="70"/>
        <end position="94"/>
    </location>
</feature>
<keyword evidence="4 8" id="KW-1133">Transmembrane helix</keyword>
<name>A0A482VLT7_ASBVE</name>
<dbReference type="GO" id="GO:0008049">
    <property type="term" value="P:male courtship behavior"/>
    <property type="evidence" value="ECO:0007669"/>
    <property type="project" value="TreeGrafter"/>
</dbReference>
<dbReference type="Proteomes" id="UP000292052">
    <property type="component" value="Unassembled WGS sequence"/>
</dbReference>
<feature type="transmembrane region" description="Helical" evidence="8">
    <location>
        <begin position="34"/>
        <end position="58"/>
    </location>
</feature>
<evidence type="ECO:0000256" key="3">
    <source>
        <dbReference type="ARBA" id="ARBA00022692"/>
    </source>
</evidence>